<protein>
    <submittedName>
        <fullName evidence="1">Uncharacterized protein</fullName>
    </submittedName>
</protein>
<gene>
    <name evidence="1" type="ORF">DY000_02027623</name>
</gene>
<name>A0ABQ7E5J9_BRACR</name>
<dbReference type="EMBL" id="QGKV02000299">
    <property type="protein sequence ID" value="KAF3592498.1"/>
    <property type="molecule type" value="Genomic_DNA"/>
</dbReference>
<accession>A0ABQ7E5J9</accession>
<sequence length="92" mass="10732">MTFYSDRKESKEAIWPANDQISKSYKLSLKPPDNLLSGNRISRYTDNNNNKSKSSKLPWIILNSVAQFPNKEQKWCLNPIREGQVKLYIVML</sequence>
<reference evidence="1 2" key="1">
    <citation type="journal article" date="2020" name="BMC Genomics">
        <title>Intraspecific diversification of the crop wild relative Brassica cretica Lam. using demographic model selection.</title>
        <authorList>
            <person name="Kioukis A."/>
            <person name="Michalopoulou V.A."/>
            <person name="Briers L."/>
            <person name="Pirintsos S."/>
            <person name="Studholme D.J."/>
            <person name="Pavlidis P."/>
            <person name="Sarris P.F."/>
        </authorList>
    </citation>
    <scope>NUCLEOTIDE SEQUENCE [LARGE SCALE GENOMIC DNA]</scope>
    <source>
        <strain evidence="2">cv. PFS-1207/04</strain>
    </source>
</reference>
<proteinExistence type="predicted"/>
<evidence type="ECO:0000313" key="1">
    <source>
        <dbReference type="EMBL" id="KAF3592498.1"/>
    </source>
</evidence>
<organism evidence="1 2">
    <name type="scientific">Brassica cretica</name>
    <name type="common">Mustard</name>
    <dbReference type="NCBI Taxonomy" id="69181"/>
    <lineage>
        <taxon>Eukaryota</taxon>
        <taxon>Viridiplantae</taxon>
        <taxon>Streptophyta</taxon>
        <taxon>Embryophyta</taxon>
        <taxon>Tracheophyta</taxon>
        <taxon>Spermatophyta</taxon>
        <taxon>Magnoliopsida</taxon>
        <taxon>eudicotyledons</taxon>
        <taxon>Gunneridae</taxon>
        <taxon>Pentapetalae</taxon>
        <taxon>rosids</taxon>
        <taxon>malvids</taxon>
        <taxon>Brassicales</taxon>
        <taxon>Brassicaceae</taxon>
        <taxon>Brassiceae</taxon>
        <taxon>Brassica</taxon>
    </lineage>
</organism>
<comment type="caution">
    <text evidence="1">The sequence shown here is derived from an EMBL/GenBank/DDBJ whole genome shotgun (WGS) entry which is preliminary data.</text>
</comment>
<dbReference type="Proteomes" id="UP000266723">
    <property type="component" value="Unassembled WGS sequence"/>
</dbReference>
<keyword evidence="2" id="KW-1185">Reference proteome</keyword>
<evidence type="ECO:0000313" key="2">
    <source>
        <dbReference type="Proteomes" id="UP000266723"/>
    </source>
</evidence>